<dbReference type="PANTHER" id="PTHR12302">
    <property type="entry name" value="EBNA2 BINDING PROTEIN P100"/>
    <property type="match status" value="1"/>
</dbReference>
<proteinExistence type="predicted"/>
<evidence type="ECO:0000313" key="4">
    <source>
        <dbReference type="Proteomes" id="UP000201838"/>
    </source>
</evidence>
<evidence type="ECO:0000313" key="3">
    <source>
        <dbReference type="EMBL" id="SMX23371.1"/>
    </source>
</evidence>
<sequence length="256" mass="28765">MTVSFQNWVHIWGCWFWQNWRLCLRGLLTEVMHEVVVSKDRVLKKPIIILLFLFALASSAYAQVIVTDGDTIEVDGITYRLNGIDAPEYGQVCNGPSKTWACGKAALAAMVNLVKGQNVRCEPISEDGYGRTIATCYVGNLDIGAEMVRSGLAWAFVRYSRVYVAEEAKAREANTGIWIAATQAPWEFRAAKWEVAKQDAPAGCPIKGNISNNGRIYHPPWSPWYSRTKVSVEKGERWFCSEAEAVEAGWRAPRWQ</sequence>
<feature type="domain" description="TNase-like" evidence="2">
    <location>
        <begin position="66"/>
        <end position="180"/>
    </location>
</feature>
<keyword evidence="1" id="KW-0812">Transmembrane</keyword>
<dbReference type="InterPro" id="IPR035437">
    <property type="entry name" value="SNase_OB-fold_sf"/>
</dbReference>
<name>A0A238IZA4_9RHOB</name>
<gene>
    <name evidence="3" type="primary">exoI</name>
    <name evidence="3" type="ORF">BOA8489_01477</name>
</gene>
<keyword evidence="1" id="KW-1133">Transmembrane helix</keyword>
<dbReference type="Pfam" id="PF00565">
    <property type="entry name" value="SNase"/>
    <property type="match status" value="1"/>
</dbReference>
<keyword evidence="4" id="KW-1185">Reference proteome</keyword>
<evidence type="ECO:0000256" key="1">
    <source>
        <dbReference type="SAM" id="Phobius"/>
    </source>
</evidence>
<dbReference type="InterPro" id="IPR016071">
    <property type="entry name" value="Staphylococal_nuclease_OB-fold"/>
</dbReference>
<dbReference type="Proteomes" id="UP000201838">
    <property type="component" value="Unassembled WGS sequence"/>
</dbReference>
<evidence type="ECO:0000259" key="2">
    <source>
        <dbReference type="PROSITE" id="PS50830"/>
    </source>
</evidence>
<reference evidence="3 4" key="1">
    <citation type="submission" date="2017-05" db="EMBL/GenBank/DDBJ databases">
        <authorList>
            <person name="Song R."/>
            <person name="Chenine A.L."/>
            <person name="Ruprecht R.M."/>
        </authorList>
    </citation>
    <scope>NUCLEOTIDE SEQUENCE [LARGE SCALE GENOMIC DNA]</scope>
    <source>
        <strain evidence="3 4">CECT 8489</strain>
    </source>
</reference>
<feature type="transmembrane region" description="Helical" evidence="1">
    <location>
        <begin position="47"/>
        <end position="66"/>
    </location>
</feature>
<accession>A0A238IZA4</accession>
<dbReference type="PANTHER" id="PTHR12302:SF26">
    <property type="entry name" value="BLR1266 PROTEIN"/>
    <property type="match status" value="1"/>
</dbReference>
<dbReference type="SMART" id="SM00318">
    <property type="entry name" value="SNc"/>
    <property type="match status" value="1"/>
</dbReference>
<dbReference type="Gene3D" id="2.40.50.90">
    <property type="match status" value="1"/>
</dbReference>
<dbReference type="EMBL" id="FXXQ01000004">
    <property type="protein sequence ID" value="SMX23371.1"/>
    <property type="molecule type" value="Genomic_DNA"/>
</dbReference>
<organism evidence="3 4">
    <name type="scientific">Boseongicola aestuarii</name>
    <dbReference type="NCBI Taxonomy" id="1470561"/>
    <lineage>
        <taxon>Bacteria</taxon>
        <taxon>Pseudomonadati</taxon>
        <taxon>Pseudomonadota</taxon>
        <taxon>Alphaproteobacteria</taxon>
        <taxon>Rhodobacterales</taxon>
        <taxon>Paracoccaceae</taxon>
        <taxon>Boseongicola</taxon>
    </lineage>
</organism>
<protein>
    <submittedName>
        <fullName evidence="3">Succinoglycan biosynthesis protein ExoI</fullName>
    </submittedName>
</protein>
<dbReference type="AlphaFoldDB" id="A0A238IZA4"/>
<dbReference type="PROSITE" id="PS50830">
    <property type="entry name" value="TNASE_3"/>
    <property type="match status" value="1"/>
</dbReference>
<dbReference type="SUPFAM" id="SSF50199">
    <property type="entry name" value="Staphylococcal nuclease"/>
    <property type="match status" value="1"/>
</dbReference>
<keyword evidence="1" id="KW-0472">Membrane</keyword>
<dbReference type="RefSeq" id="WP_245813718.1">
    <property type="nucleotide sequence ID" value="NZ_FXXQ01000004.1"/>
</dbReference>